<evidence type="ECO:0000313" key="1">
    <source>
        <dbReference type="EMBL" id="CDW20052.1"/>
    </source>
</evidence>
<sequence length="53" mass="6355">MKTLWRMRGVQSNKRSCYFVTPSIKELSIVIKCNIITYTRDHEFKKIIMCIVM</sequence>
<dbReference type="EMBL" id="HACA01002691">
    <property type="protein sequence ID" value="CDW20052.1"/>
    <property type="molecule type" value="Transcribed_RNA"/>
</dbReference>
<accession>A0A0K2T380</accession>
<dbReference type="AlphaFoldDB" id="A0A0K2T380"/>
<reference evidence="1" key="1">
    <citation type="submission" date="2014-05" db="EMBL/GenBank/DDBJ databases">
        <authorList>
            <person name="Chronopoulou M."/>
        </authorList>
    </citation>
    <scope>NUCLEOTIDE SEQUENCE</scope>
    <source>
        <tissue evidence="1">Whole organism</tissue>
    </source>
</reference>
<protein>
    <submittedName>
        <fullName evidence="1">Uncharacterized protein</fullName>
    </submittedName>
</protein>
<proteinExistence type="predicted"/>
<organism evidence="1">
    <name type="scientific">Lepeophtheirus salmonis</name>
    <name type="common">Salmon louse</name>
    <name type="synonym">Caligus salmonis</name>
    <dbReference type="NCBI Taxonomy" id="72036"/>
    <lineage>
        <taxon>Eukaryota</taxon>
        <taxon>Metazoa</taxon>
        <taxon>Ecdysozoa</taxon>
        <taxon>Arthropoda</taxon>
        <taxon>Crustacea</taxon>
        <taxon>Multicrustacea</taxon>
        <taxon>Hexanauplia</taxon>
        <taxon>Copepoda</taxon>
        <taxon>Siphonostomatoida</taxon>
        <taxon>Caligidae</taxon>
        <taxon>Lepeophtheirus</taxon>
    </lineage>
</organism>
<name>A0A0K2T380_LEPSM</name>